<dbReference type="Pfam" id="PF00296">
    <property type="entry name" value="Bac_luciferase"/>
    <property type="match status" value="1"/>
</dbReference>
<sequence>MAPNPLGRFGFTIDVTADHLADASAIEGLGFGTLWVNGGQLDRLDRLTDLLAATHTVTVGSAIIPPDVYAATDVARLFTAAETLAPGRLMVGLGTSHRPHALTLMGEYLDALDAVPRERRLLAAFGDRALELARARCAGALPMLFTPALITRAREILGEDRVLAVGLFAVLSSDRHQARALAREPLSFLSTMPSYQRSFARQGFSVDDVDTVSDRLVDTLVACGTASEVAAHAERLLSAGADHVNLQVLGSGDLPTGRTAAALLAEALT</sequence>
<keyword evidence="1" id="KW-0560">Oxidoreductase</keyword>
<dbReference type="InterPro" id="IPR050564">
    <property type="entry name" value="F420-G6PD/mer"/>
</dbReference>
<protein>
    <recommendedName>
        <fullName evidence="2">Luciferase-like domain-containing protein</fullName>
    </recommendedName>
</protein>
<evidence type="ECO:0000259" key="2">
    <source>
        <dbReference type="Pfam" id="PF00296"/>
    </source>
</evidence>
<dbReference type="SUPFAM" id="SSF51679">
    <property type="entry name" value="Bacterial luciferase-like"/>
    <property type="match status" value="1"/>
</dbReference>
<dbReference type="InterPro" id="IPR011251">
    <property type="entry name" value="Luciferase-like_dom"/>
</dbReference>
<name>A0A375YCT8_MYCPF</name>
<reference evidence="3 4" key="1">
    <citation type="submission" date="2018-05" db="EMBL/GenBank/DDBJ databases">
        <authorList>
            <consortium name="IHU Genomes"/>
        </authorList>
    </citation>
    <scope>NUCLEOTIDE SEQUENCE [LARGE SCALE GENOMIC DNA]</scope>
    <source>
        <strain evidence="3 4">P7335</strain>
    </source>
</reference>
<organism evidence="3 4">
    <name type="scientific">Mycolicibacterium parafortuitum</name>
    <name type="common">Mycobacterium parafortuitum</name>
    <dbReference type="NCBI Taxonomy" id="39692"/>
    <lineage>
        <taxon>Bacteria</taxon>
        <taxon>Bacillati</taxon>
        <taxon>Actinomycetota</taxon>
        <taxon>Actinomycetes</taxon>
        <taxon>Mycobacteriales</taxon>
        <taxon>Mycobacteriaceae</taxon>
        <taxon>Mycolicibacterium</taxon>
    </lineage>
</organism>
<evidence type="ECO:0000256" key="1">
    <source>
        <dbReference type="ARBA" id="ARBA00023002"/>
    </source>
</evidence>
<dbReference type="PANTHER" id="PTHR43244:SF1">
    <property type="entry name" value="5,10-METHYLENETETRAHYDROMETHANOPTERIN REDUCTASE"/>
    <property type="match status" value="1"/>
</dbReference>
<dbReference type="NCBIfam" id="TIGR03620">
    <property type="entry name" value="F420_MSMEG_4141"/>
    <property type="match status" value="1"/>
</dbReference>
<dbReference type="InterPro" id="IPR036661">
    <property type="entry name" value="Luciferase-like_sf"/>
</dbReference>
<proteinExistence type="predicted"/>
<dbReference type="Gene3D" id="3.20.20.30">
    <property type="entry name" value="Luciferase-like domain"/>
    <property type="match status" value="2"/>
</dbReference>
<dbReference type="Proteomes" id="UP000252008">
    <property type="component" value="Unassembled WGS sequence"/>
</dbReference>
<dbReference type="AlphaFoldDB" id="A0A375YCT8"/>
<keyword evidence="4" id="KW-1185">Reference proteome</keyword>
<dbReference type="EMBL" id="UEGS01000001">
    <property type="protein sequence ID" value="SRX78889.1"/>
    <property type="molecule type" value="Genomic_DNA"/>
</dbReference>
<dbReference type="STRING" id="39692.BST38_25375"/>
<feature type="domain" description="Luciferase-like" evidence="2">
    <location>
        <begin position="17"/>
        <end position="111"/>
    </location>
</feature>
<dbReference type="PANTHER" id="PTHR43244">
    <property type="match status" value="1"/>
</dbReference>
<dbReference type="InterPro" id="IPR019922">
    <property type="entry name" value="Lucif-like_OxRdatse_MSMEG_4141"/>
</dbReference>
<accession>A0A375YCT8</accession>
<evidence type="ECO:0000313" key="4">
    <source>
        <dbReference type="Proteomes" id="UP000252008"/>
    </source>
</evidence>
<dbReference type="GO" id="GO:0016705">
    <property type="term" value="F:oxidoreductase activity, acting on paired donors, with incorporation or reduction of molecular oxygen"/>
    <property type="evidence" value="ECO:0007669"/>
    <property type="project" value="InterPro"/>
</dbReference>
<evidence type="ECO:0000313" key="3">
    <source>
        <dbReference type="EMBL" id="SRX78889.1"/>
    </source>
</evidence>
<gene>
    <name evidence="3" type="ORF">MPP7335_00622</name>
</gene>
<dbReference type="RefSeq" id="WP_083146247.1">
    <property type="nucleotide sequence ID" value="NZ_MVID01000032.1"/>
</dbReference>